<evidence type="ECO:0000313" key="2">
    <source>
        <dbReference type="EMBL" id="QNG50574.1"/>
    </source>
</evidence>
<sequence>MSENQPGQEPQYGEETDQEPHYPADGGTADDAGPGSGAGPANPDLHGAAREVEEGASGDGAAKTSGA</sequence>
<accession>A0A7G7MCR3</accession>
<proteinExistence type="predicted"/>
<organism evidence="2 3">
    <name type="scientific">Pseudonocardia petroleophila</name>
    <dbReference type="NCBI Taxonomy" id="37331"/>
    <lineage>
        <taxon>Bacteria</taxon>
        <taxon>Bacillati</taxon>
        <taxon>Actinomycetota</taxon>
        <taxon>Actinomycetes</taxon>
        <taxon>Pseudonocardiales</taxon>
        <taxon>Pseudonocardiaceae</taxon>
        <taxon>Pseudonocardia</taxon>
    </lineage>
</organism>
<dbReference type="AlphaFoldDB" id="A0A7G7MCR3"/>
<name>A0A7G7MCR3_9PSEU</name>
<evidence type="ECO:0000256" key="1">
    <source>
        <dbReference type="SAM" id="MobiDB-lite"/>
    </source>
</evidence>
<dbReference type="KEGG" id="ppel:H6H00_20370"/>
<dbReference type="Proteomes" id="UP000515728">
    <property type="component" value="Chromosome"/>
</dbReference>
<reference evidence="2 3" key="1">
    <citation type="submission" date="2020-08" db="EMBL/GenBank/DDBJ databases">
        <authorList>
            <person name="Mo P."/>
        </authorList>
    </citation>
    <scope>NUCLEOTIDE SEQUENCE [LARGE SCALE GENOMIC DNA]</scope>
    <source>
        <strain evidence="2 3">CGMCC 4.1532</strain>
    </source>
</reference>
<feature type="region of interest" description="Disordered" evidence="1">
    <location>
        <begin position="1"/>
        <end position="67"/>
    </location>
</feature>
<dbReference type="EMBL" id="CP060131">
    <property type="protein sequence ID" value="QNG50574.1"/>
    <property type="molecule type" value="Genomic_DNA"/>
</dbReference>
<evidence type="ECO:0000313" key="3">
    <source>
        <dbReference type="Proteomes" id="UP000515728"/>
    </source>
</evidence>
<dbReference type="RefSeq" id="WP_185717336.1">
    <property type="nucleotide sequence ID" value="NZ_BAAAWI010000001.1"/>
</dbReference>
<feature type="compositionally biased region" description="Low complexity" evidence="1">
    <location>
        <begin position="23"/>
        <end position="44"/>
    </location>
</feature>
<gene>
    <name evidence="2" type="ORF">H6H00_20370</name>
</gene>
<protein>
    <submittedName>
        <fullName evidence="2">Uncharacterized protein</fullName>
    </submittedName>
</protein>
<keyword evidence="3" id="KW-1185">Reference proteome</keyword>